<proteinExistence type="predicted"/>
<organism evidence="2 3">
    <name type="scientific">Heracleum sosnowskyi</name>
    <dbReference type="NCBI Taxonomy" id="360622"/>
    <lineage>
        <taxon>Eukaryota</taxon>
        <taxon>Viridiplantae</taxon>
        <taxon>Streptophyta</taxon>
        <taxon>Embryophyta</taxon>
        <taxon>Tracheophyta</taxon>
        <taxon>Spermatophyta</taxon>
        <taxon>Magnoliopsida</taxon>
        <taxon>eudicotyledons</taxon>
        <taxon>Gunneridae</taxon>
        <taxon>Pentapetalae</taxon>
        <taxon>asterids</taxon>
        <taxon>campanulids</taxon>
        <taxon>Apiales</taxon>
        <taxon>Apiaceae</taxon>
        <taxon>Apioideae</taxon>
        <taxon>apioid superclade</taxon>
        <taxon>Tordylieae</taxon>
        <taxon>Tordyliinae</taxon>
        <taxon>Heracleum</taxon>
    </lineage>
</organism>
<dbReference type="EMBL" id="JAUIZM010000011">
    <property type="protein sequence ID" value="KAK1357938.1"/>
    <property type="molecule type" value="Genomic_DNA"/>
</dbReference>
<dbReference type="GO" id="GO:0017148">
    <property type="term" value="P:negative regulation of translation"/>
    <property type="evidence" value="ECO:0007669"/>
    <property type="project" value="InterPro"/>
</dbReference>
<keyword evidence="3" id="KW-1185">Reference proteome</keyword>
<reference evidence="2" key="1">
    <citation type="submission" date="2023-02" db="EMBL/GenBank/DDBJ databases">
        <title>Genome of toxic invasive species Heracleum sosnowskyi carries increased number of genes despite the absence of recent whole-genome duplications.</title>
        <authorList>
            <person name="Schelkunov M."/>
            <person name="Shtratnikova V."/>
            <person name="Makarenko M."/>
            <person name="Klepikova A."/>
            <person name="Omelchenko D."/>
            <person name="Novikova G."/>
            <person name="Obukhova E."/>
            <person name="Bogdanov V."/>
            <person name="Penin A."/>
            <person name="Logacheva M."/>
        </authorList>
    </citation>
    <scope>NUCLEOTIDE SEQUENCE</scope>
    <source>
        <strain evidence="2">Hsosn_3</strain>
        <tissue evidence="2">Leaf</tissue>
    </source>
</reference>
<reference evidence="2" key="2">
    <citation type="submission" date="2023-05" db="EMBL/GenBank/DDBJ databases">
        <authorList>
            <person name="Schelkunov M.I."/>
        </authorList>
    </citation>
    <scope>NUCLEOTIDE SEQUENCE</scope>
    <source>
        <strain evidence="2">Hsosn_3</strain>
        <tissue evidence="2">Leaf</tissue>
    </source>
</reference>
<name>A0AAD8H053_9APIA</name>
<gene>
    <name evidence="2" type="ORF">POM88_051194</name>
</gene>
<comment type="caution">
    <text evidence="2">The sequence shown here is derived from an EMBL/GenBank/DDBJ whole genome shotgun (WGS) entry which is preliminary data.</text>
</comment>
<dbReference type="Proteomes" id="UP001237642">
    <property type="component" value="Unassembled WGS sequence"/>
</dbReference>
<dbReference type="InterPro" id="IPR001574">
    <property type="entry name" value="Ribosome_inactivat_prot"/>
</dbReference>
<dbReference type="InterPro" id="IPR036041">
    <property type="entry name" value="Ribosome-inact_prot_sf"/>
</dbReference>
<evidence type="ECO:0000313" key="3">
    <source>
        <dbReference type="Proteomes" id="UP001237642"/>
    </source>
</evidence>
<feature type="region of interest" description="Disordered" evidence="1">
    <location>
        <begin position="259"/>
        <end position="283"/>
    </location>
</feature>
<evidence type="ECO:0000313" key="2">
    <source>
        <dbReference type="EMBL" id="KAK1357938.1"/>
    </source>
</evidence>
<dbReference type="SUPFAM" id="SSF56371">
    <property type="entry name" value="Ribosome inactivating proteins (RIP)"/>
    <property type="match status" value="1"/>
</dbReference>
<accession>A0AAD8H053</accession>
<sequence>MSKFIDLVETFDFTTLRYPAYAKKINGLLERFPKYEKDDRFRTVLPNKFLKTVDDYISIKFCTRGRYPIHCIYDRRDLNLVAVCVQGNVLYAIDDCDLHPSFVPDLSVRKLYLGIQDTPLATRETLNYTRKCMCSAISTLSLGYMPQKKNGWCEAVVLLKGITTQAVRFREMTKHVGIGLEFINAYSMSSFNGRYTTPPEVLAMQNRWNKISKAIRRREYPYIFSHYADHGPYCTTPICENSAQDVLLINDRDKRKGEKSRRRIDRWNGPLGNSKRKHEEESHRRLLVESEAERIMMEMDSKYSETMHGFWYGSVDTFKNEVAYVNRFPRAAQIVRDDRFLVSATSHLARLKYVLQAQKTLASTLLEVQNIWNEGTGSIFKNGGSNLDGSDSNFWFSRPRPNPSLRAATSAIVDCTPVFSGAAAFDMCAKHREVCTSMKNMCFAHCGTSNMKVDPEKVKWNQEPNPLVQLGCGRSSGVSGATCVCPLPVITRMLAQHSNTKNVYSGMLHLFKRTLWHKFNPIYSAPSQTRSIRLEGALLKTSQSGSESSLTKV</sequence>
<dbReference type="Pfam" id="PF00161">
    <property type="entry name" value="RIP"/>
    <property type="match status" value="1"/>
</dbReference>
<protein>
    <submittedName>
        <fullName evidence="2">Uncharacterized protein</fullName>
    </submittedName>
</protein>
<dbReference type="AlphaFoldDB" id="A0AAD8H053"/>
<evidence type="ECO:0000256" key="1">
    <source>
        <dbReference type="SAM" id="MobiDB-lite"/>
    </source>
</evidence>
<dbReference type="GO" id="GO:0030598">
    <property type="term" value="F:rRNA N-glycosylase activity"/>
    <property type="evidence" value="ECO:0007669"/>
    <property type="project" value="InterPro"/>
</dbReference>